<dbReference type="RefSeq" id="WP_129253942.1">
    <property type="nucleotide sequence ID" value="NZ_SAXA01000005.1"/>
</dbReference>
<evidence type="ECO:0000313" key="1">
    <source>
        <dbReference type="EMBL" id="RXQ95603.1"/>
    </source>
</evidence>
<evidence type="ECO:0000313" key="2">
    <source>
        <dbReference type="Proteomes" id="UP000289703"/>
    </source>
</evidence>
<dbReference type="OrthoDB" id="1149272at2"/>
<organism evidence="1 2">
    <name type="scientific">Ancylomarina salipaludis</name>
    <dbReference type="NCBI Taxonomy" id="2501299"/>
    <lineage>
        <taxon>Bacteria</taxon>
        <taxon>Pseudomonadati</taxon>
        <taxon>Bacteroidota</taxon>
        <taxon>Bacteroidia</taxon>
        <taxon>Marinilabiliales</taxon>
        <taxon>Marinifilaceae</taxon>
        <taxon>Ancylomarina</taxon>
    </lineage>
</organism>
<dbReference type="Proteomes" id="UP000289703">
    <property type="component" value="Unassembled WGS sequence"/>
</dbReference>
<reference evidence="1 2" key="1">
    <citation type="submission" date="2019-01" db="EMBL/GenBank/DDBJ databases">
        <title>Ancylomarina salipaludis sp. nov., isolated from a salt marsh.</title>
        <authorList>
            <person name="Yoon J.-H."/>
        </authorList>
    </citation>
    <scope>NUCLEOTIDE SEQUENCE [LARGE SCALE GENOMIC DNA]</scope>
    <source>
        <strain evidence="1 2">SHSM-M15</strain>
    </source>
</reference>
<gene>
    <name evidence="1" type="ORF">EO244_06990</name>
</gene>
<dbReference type="AlphaFoldDB" id="A0A4Q1JMI1"/>
<accession>A0A4Q1JMI1</accession>
<keyword evidence="2" id="KW-1185">Reference proteome</keyword>
<dbReference type="EMBL" id="SAXA01000005">
    <property type="protein sequence ID" value="RXQ95603.1"/>
    <property type="molecule type" value="Genomic_DNA"/>
</dbReference>
<comment type="caution">
    <text evidence="1">The sequence shown here is derived from an EMBL/GenBank/DDBJ whole genome shotgun (WGS) entry which is preliminary data.</text>
</comment>
<sequence>MNRYRSLKDIEKEKYRLQLERELAYYKLSHFVRNAKNNWNPENLIQNSIGNLVCRFVKKIIRNKKEV</sequence>
<protein>
    <submittedName>
        <fullName evidence="1">Uncharacterized protein</fullName>
    </submittedName>
</protein>
<name>A0A4Q1JMI1_9BACT</name>
<proteinExistence type="predicted"/>